<proteinExistence type="predicted"/>
<dbReference type="AlphaFoldDB" id="A0A7W9HDC5"/>
<evidence type="ECO:0000313" key="1">
    <source>
        <dbReference type="EMBL" id="MBB5800145.1"/>
    </source>
</evidence>
<keyword evidence="2" id="KW-1185">Reference proteome</keyword>
<gene>
    <name evidence="1" type="ORF">HDA41_008109</name>
</gene>
<protein>
    <submittedName>
        <fullName evidence="1">Uncharacterized protein</fullName>
    </submittedName>
</protein>
<comment type="caution">
    <text evidence="1">The sequence shown here is derived from an EMBL/GenBank/DDBJ whole genome shotgun (WGS) entry which is preliminary data.</text>
</comment>
<organism evidence="1 2">
    <name type="scientific">Streptomyces caelestis</name>
    <dbReference type="NCBI Taxonomy" id="36816"/>
    <lineage>
        <taxon>Bacteria</taxon>
        <taxon>Bacillati</taxon>
        <taxon>Actinomycetota</taxon>
        <taxon>Actinomycetes</taxon>
        <taxon>Kitasatosporales</taxon>
        <taxon>Streptomycetaceae</taxon>
        <taxon>Streptomyces</taxon>
    </lineage>
</organism>
<dbReference type="RefSeq" id="WP_184992921.1">
    <property type="nucleotide sequence ID" value="NZ_JACHNE010000001.1"/>
</dbReference>
<dbReference type="Proteomes" id="UP000590647">
    <property type="component" value="Unassembled WGS sequence"/>
</dbReference>
<evidence type="ECO:0000313" key="2">
    <source>
        <dbReference type="Proteomes" id="UP000590647"/>
    </source>
</evidence>
<accession>A0A7W9HDC5</accession>
<name>A0A7W9HDC5_9ACTN</name>
<sequence>MDEEPERYRVEFASGTAASVAKRRSFRDHERNDIESDLPGWPSGQAFAVRGFFGQLGQHVQTVVTGLLMLPLHIIADALGSPASPERRGKLEEPENEVDDFPVMWAGVGETARTLPWQLDPSRRSWRMVTEMEVAESDGLVRVLSYEDTARGSRFVSWGGGEKVPGSEAVLWSLPRKDVVGAEIKSFSVAESDFKISFRDGSWARLTTSSYGAQGIVALLSSSTSSQVGQVGALRVPPANSP</sequence>
<reference evidence="1 2" key="1">
    <citation type="submission" date="2020-08" db="EMBL/GenBank/DDBJ databases">
        <title>Sequencing the genomes of 1000 actinobacteria strains.</title>
        <authorList>
            <person name="Klenk H.-P."/>
        </authorList>
    </citation>
    <scope>NUCLEOTIDE SEQUENCE [LARGE SCALE GENOMIC DNA]</scope>
    <source>
        <strain evidence="1 2">DSM 40084</strain>
    </source>
</reference>
<dbReference type="EMBL" id="JACHNE010000001">
    <property type="protein sequence ID" value="MBB5800145.1"/>
    <property type="molecule type" value="Genomic_DNA"/>
</dbReference>